<evidence type="ECO:0000256" key="2">
    <source>
        <dbReference type="ARBA" id="ARBA00004141"/>
    </source>
</evidence>
<dbReference type="InterPro" id="IPR045062">
    <property type="entry name" value="Cyt_c_biogenesis_CcsA/CcmC"/>
</dbReference>
<dbReference type="GO" id="GO:0017004">
    <property type="term" value="P:cytochrome complex assembly"/>
    <property type="evidence" value="ECO:0007669"/>
    <property type="project" value="UniProtKB-KW"/>
</dbReference>
<evidence type="ECO:0000256" key="6">
    <source>
        <dbReference type="ARBA" id="ARBA00022748"/>
    </source>
</evidence>
<dbReference type="OrthoDB" id="9778550at2"/>
<dbReference type="AlphaFoldDB" id="A0A3A6TG13"/>
<dbReference type="InterPro" id="IPR002541">
    <property type="entry name" value="Cyt_c_assembly"/>
</dbReference>
<comment type="function">
    <text evidence="1 9">Required for the export of heme to the periplasm for the biogenesis of c-type cytochromes.</text>
</comment>
<dbReference type="PANTHER" id="PTHR30071:SF1">
    <property type="entry name" value="CYTOCHROME B_B6 PROTEIN-RELATED"/>
    <property type="match status" value="1"/>
</dbReference>
<evidence type="ECO:0000256" key="1">
    <source>
        <dbReference type="ARBA" id="ARBA00002442"/>
    </source>
</evidence>
<evidence type="ECO:0000256" key="7">
    <source>
        <dbReference type="ARBA" id="ARBA00022989"/>
    </source>
</evidence>
<dbReference type="PRINTS" id="PR01386">
    <property type="entry name" value="CCMCBIOGNSIS"/>
</dbReference>
<reference evidence="11 12" key="1">
    <citation type="submission" date="2018-09" db="EMBL/GenBank/DDBJ databases">
        <title>Phylogeny of the Shewanellaceae, and recommendation for two new genera, Pseudoshewanella and Parashewanella.</title>
        <authorList>
            <person name="Wang G."/>
        </authorList>
    </citation>
    <scope>NUCLEOTIDE SEQUENCE [LARGE SCALE GENOMIC DNA]</scope>
    <source>
        <strain evidence="11 12">KCTC 22492</strain>
    </source>
</reference>
<protein>
    <recommendedName>
        <fullName evidence="4 9">Heme exporter protein C</fullName>
    </recommendedName>
    <alternativeName>
        <fullName evidence="9">Cytochrome c-type biogenesis protein</fullName>
    </alternativeName>
</protein>
<dbReference type="EMBL" id="QYYH01000164">
    <property type="protein sequence ID" value="RJY06426.1"/>
    <property type="molecule type" value="Genomic_DNA"/>
</dbReference>
<feature type="transmembrane region" description="Helical" evidence="9">
    <location>
        <begin position="133"/>
        <end position="149"/>
    </location>
</feature>
<evidence type="ECO:0000256" key="5">
    <source>
        <dbReference type="ARBA" id="ARBA00022692"/>
    </source>
</evidence>
<comment type="similarity">
    <text evidence="3 9">Belongs to the CcmC/CycZ/HelC family.</text>
</comment>
<sequence>MWKWLHPYAAPEKAYQLSAKFLPWFAGLGFSLTLIGTIWGLIFAPADYQQGDSYRIIFIHVPAASLSMSLYVSMAVASFTGLVWQLKMADWAAASIAPVGAMMTFIALITGSFWGKPMWGTWWVWDARLTSELMQLFLYLGVIALYASFEDKVVAARAAGILAIVGVINIPIIKYSVEWWSSLHQGSTIKITEESAMTTDMLYPLLLNILGFGLIAGAIITLRFKAEVIERCSMRPWVKQLASQKNGAKDAI</sequence>
<comment type="caution">
    <text evidence="11">The sequence shown here is derived from an EMBL/GenBank/DDBJ whole genome shotgun (WGS) entry which is preliminary data.</text>
</comment>
<evidence type="ECO:0000313" key="11">
    <source>
        <dbReference type="EMBL" id="RJY06426.1"/>
    </source>
</evidence>
<comment type="subcellular location">
    <subcellularLocation>
        <location evidence="9">Cell inner membrane</location>
    </subcellularLocation>
    <subcellularLocation>
        <location evidence="2">Membrane</location>
        <topology evidence="2">Multi-pass membrane protein</topology>
    </subcellularLocation>
</comment>
<keyword evidence="8 9" id="KW-0472">Membrane</keyword>
<gene>
    <name evidence="9" type="primary">ccmC</name>
    <name evidence="11" type="ORF">D5R81_17800</name>
</gene>
<evidence type="ECO:0000313" key="12">
    <source>
        <dbReference type="Proteomes" id="UP000273022"/>
    </source>
</evidence>
<accession>A0A3A6TG13</accession>
<evidence type="ECO:0000256" key="3">
    <source>
        <dbReference type="ARBA" id="ARBA00005840"/>
    </source>
</evidence>
<keyword evidence="9" id="KW-1003">Cell membrane</keyword>
<feature type="domain" description="Cytochrome c assembly protein" evidence="10">
    <location>
        <begin position="14"/>
        <end position="184"/>
    </location>
</feature>
<dbReference type="Pfam" id="PF01578">
    <property type="entry name" value="Cytochrom_C_asm"/>
    <property type="match status" value="1"/>
</dbReference>
<feature type="transmembrane region" description="Helical" evidence="9">
    <location>
        <begin position="91"/>
        <end position="113"/>
    </location>
</feature>
<dbReference type="PANTHER" id="PTHR30071">
    <property type="entry name" value="HEME EXPORTER PROTEIN C"/>
    <property type="match status" value="1"/>
</dbReference>
<dbReference type="GO" id="GO:0015232">
    <property type="term" value="F:heme transmembrane transporter activity"/>
    <property type="evidence" value="ECO:0007669"/>
    <property type="project" value="InterPro"/>
</dbReference>
<dbReference type="InterPro" id="IPR003557">
    <property type="entry name" value="Cyt_c_biogenesis_CcmC"/>
</dbReference>
<dbReference type="GO" id="GO:0005886">
    <property type="term" value="C:plasma membrane"/>
    <property type="evidence" value="ECO:0007669"/>
    <property type="project" value="UniProtKB-SubCell"/>
</dbReference>
<keyword evidence="6 9" id="KW-0201">Cytochrome c-type biogenesis</keyword>
<evidence type="ECO:0000256" key="8">
    <source>
        <dbReference type="ARBA" id="ARBA00023136"/>
    </source>
</evidence>
<keyword evidence="9" id="KW-0997">Cell inner membrane</keyword>
<name>A0A3A6TG13_9GAMM</name>
<keyword evidence="9" id="KW-0813">Transport</keyword>
<feature type="transmembrane region" description="Helical" evidence="9">
    <location>
        <begin position="201"/>
        <end position="224"/>
    </location>
</feature>
<proteinExistence type="inferred from homology"/>
<organism evidence="11 12">
    <name type="scientific">Parashewanella spongiae</name>
    <dbReference type="NCBI Taxonomy" id="342950"/>
    <lineage>
        <taxon>Bacteria</taxon>
        <taxon>Pseudomonadati</taxon>
        <taxon>Pseudomonadota</taxon>
        <taxon>Gammaproteobacteria</taxon>
        <taxon>Alteromonadales</taxon>
        <taxon>Shewanellaceae</taxon>
        <taxon>Parashewanella</taxon>
    </lineage>
</organism>
<keyword evidence="12" id="KW-1185">Reference proteome</keyword>
<evidence type="ECO:0000256" key="4">
    <source>
        <dbReference type="ARBA" id="ARBA00016463"/>
    </source>
</evidence>
<evidence type="ECO:0000259" key="10">
    <source>
        <dbReference type="Pfam" id="PF01578"/>
    </source>
</evidence>
<dbReference type="Proteomes" id="UP000273022">
    <property type="component" value="Unassembled WGS sequence"/>
</dbReference>
<keyword evidence="5 9" id="KW-0812">Transmembrane</keyword>
<dbReference type="RefSeq" id="WP_121854959.1">
    <property type="nucleotide sequence ID" value="NZ_CP037952.1"/>
</dbReference>
<keyword evidence="7 9" id="KW-1133">Transmembrane helix</keyword>
<feature type="transmembrane region" description="Helical" evidence="9">
    <location>
        <begin position="161"/>
        <end position="181"/>
    </location>
</feature>
<evidence type="ECO:0000256" key="9">
    <source>
        <dbReference type="RuleBase" id="RU364092"/>
    </source>
</evidence>
<feature type="transmembrane region" description="Helical" evidence="9">
    <location>
        <begin position="21"/>
        <end position="44"/>
    </location>
</feature>
<feature type="transmembrane region" description="Helical" evidence="9">
    <location>
        <begin position="56"/>
        <end position="84"/>
    </location>
</feature>
<dbReference type="NCBIfam" id="TIGR01191">
    <property type="entry name" value="ccmC"/>
    <property type="match status" value="1"/>
</dbReference>
<dbReference type="GO" id="GO:0020037">
    <property type="term" value="F:heme binding"/>
    <property type="evidence" value="ECO:0007669"/>
    <property type="project" value="InterPro"/>
</dbReference>